<keyword evidence="1" id="KW-0472">Membrane</keyword>
<reference evidence="2" key="1">
    <citation type="submission" date="2023-10" db="EMBL/GenBank/DDBJ databases">
        <title>Genome assembly of Pristionchus species.</title>
        <authorList>
            <person name="Yoshida K."/>
            <person name="Sommer R.J."/>
        </authorList>
    </citation>
    <scope>NUCLEOTIDE SEQUENCE</scope>
    <source>
        <strain evidence="2">RS0144</strain>
    </source>
</reference>
<feature type="non-terminal residue" evidence="2">
    <location>
        <position position="100"/>
    </location>
</feature>
<sequence length="100" mass="11840">APETELETRIRIVNNVFKERHNCILLRLDTHMTDDKGVNPFGFHFEFDRDQYEDNKKRIRRQNITRWLAIAAAIHHNLGLRHILLVTLITLYTLLGGLMF</sequence>
<evidence type="ECO:0000313" key="2">
    <source>
        <dbReference type="EMBL" id="GMS84215.1"/>
    </source>
</evidence>
<dbReference type="EMBL" id="BTSX01000002">
    <property type="protein sequence ID" value="GMS84215.1"/>
    <property type="molecule type" value="Genomic_DNA"/>
</dbReference>
<keyword evidence="3" id="KW-1185">Reference proteome</keyword>
<name>A0AAV5SMK8_9BILA</name>
<evidence type="ECO:0000256" key="1">
    <source>
        <dbReference type="SAM" id="Phobius"/>
    </source>
</evidence>
<protein>
    <submittedName>
        <fullName evidence="2">Uncharacterized protein</fullName>
    </submittedName>
</protein>
<dbReference type="AlphaFoldDB" id="A0AAV5SMK8"/>
<feature type="transmembrane region" description="Helical" evidence="1">
    <location>
        <begin position="67"/>
        <end position="95"/>
    </location>
</feature>
<proteinExistence type="predicted"/>
<keyword evidence="1" id="KW-1133">Transmembrane helix</keyword>
<evidence type="ECO:0000313" key="3">
    <source>
        <dbReference type="Proteomes" id="UP001432027"/>
    </source>
</evidence>
<accession>A0AAV5SMK8</accession>
<gene>
    <name evidence="2" type="ORF">PENTCL1PPCAC_6390</name>
</gene>
<organism evidence="2 3">
    <name type="scientific">Pristionchus entomophagus</name>
    <dbReference type="NCBI Taxonomy" id="358040"/>
    <lineage>
        <taxon>Eukaryota</taxon>
        <taxon>Metazoa</taxon>
        <taxon>Ecdysozoa</taxon>
        <taxon>Nematoda</taxon>
        <taxon>Chromadorea</taxon>
        <taxon>Rhabditida</taxon>
        <taxon>Rhabditina</taxon>
        <taxon>Diplogasteromorpha</taxon>
        <taxon>Diplogasteroidea</taxon>
        <taxon>Neodiplogasteridae</taxon>
        <taxon>Pristionchus</taxon>
    </lineage>
</organism>
<keyword evidence="1" id="KW-0812">Transmembrane</keyword>
<feature type="non-terminal residue" evidence="2">
    <location>
        <position position="1"/>
    </location>
</feature>
<comment type="caution">
    <text evidence="2">The sequence shown here is derived from an EMBL/GenBank/DDBJ whole genome shotgun (WGS) entry which is preliminary data.</text>
</comment>
<dbReference type="Proteomes" id="UP001432027">
    <property type="component" value="Unassembled WGS sequence"/>
</dbReference>